<evidence type="ECO:0000313" key="1">
    <source>
        <dbReference type="EMBL" id="CEG15948.1"/>
    </source>
</evidence>
<evidence type="ECO:0000313" key="2">
    <source>
        <dbReference type="Proteomes" id="UP000052230"/>
    </source>
</evidence>
<dbReference type="EMBL" id="CCXZ01000116">
    <property type="protein sequence ID" value="CEG15948.1"/>
    <property type="molecule type" value="Genomic_DNA"/>
</dbReference>
<accession>A0A0U4YKJ1</accession>
<gene>
    <name evidence="1" type="ORF">XAC3562_240001</name>
</gene>
<keyword evidence="2" id="KW-1185">Reference proteome</keyword>
<comment type="caution">
    <text evidence="1">The sequence shown here is derived from an EMBL/GenBank/DDBJ whole genome shotgun (WGS) entry which is preliminary data.</text>
</comment>
<organism evidence="1 2">
    <name type="scientific">Xanthomonas citri pv. citri</name>
    <dbReference type="NCBI Taxonomy" id="611301"/>
    <lineage>
        <taxon>Bacteria</taxon>
        <taxon>Pseudomonadati</taxon>
        <taxon>Pseudomonadota</taxon>
        <taxon>Gammaproteobacteria</taxon>
        <taxon>Lysobacterales</taxon>
        <taxon>Lysobacteraceae</taxon>
        <taxon>Xanthomonas</taxon>
    </lineage>
</organism>
<reference evidence="1 2" key="1">
    <citation type="submission" date="2014-09" db="EMBL/GenBank/DDBJ databases">
        <authorList>
            <person name="Regsiter A."/>
        </authorList>
    </citation>
    <scope>NUCLEOTIDE SEQUENCE [LARGE SCALE GENOMIC DNA]</scope>
</reference>
<sequence length="71" mass="7974">MSTEPWAYQPVKFSKYFPSPGISTLMCHWLSKKSKSPNLAELILVAINARKSMLVSPFVEDDLQLNLPHAA</sequence>
<name>A0A0U4YKJ1_XANCI</name>
<protein>
    <submittedName>
        <fullName evidence="1">Uncharacterized protein</fullName>
    </submittedName>
</protein>
<proteinExistence type="predicted"/>
<dbReference type="AlphaFoldDB" id="A0A0U4YKJ1"/>
<dbReference type="Proteomes" id="UP000052230">
    <property type="component" value="Unassembled WGS sequence"/>
</dbReference>